<feature type="transmembrane region" description="Helical" evidence="1">
    <location>
        <begin position="152"/>
        <end position="172"/>
    </location>
</feature>
<dbReference type="PANTHER" id="PTHR34989:SF1">
    <property type="entry name" value="PROTEIN HDED"/>
    <property type="match status" value="1"/>
</dbReference>
<dbReference type="Pfam" id="PF03729">
    <property type="entry name" value="DUF308"/>
    <property type="match status" value="2"/>
</dbReference>
<accession>A0A7G9GIN6</accession>
<keyword evidence="3" id="KW-1185">Reference proteome</keyword>
<feature type="transmembrane region" description="Helical" evidence="1">
    <location>
        <begin position="92"/>
        <end position="113"/>
    </location>
</feature>
<feature type="transmembrane region" description="Helical" evidence="1">
    <location>
        <begin position="125"/>
        <end position="146"/>
    </location>
</feature>
<proteinExistence type="predicted"/>
<keyword evidence="1" id="KW-0812">Transmembrane</keyword>
<evidence type="ECO:0000313" key="2">
    <source>
        <dbReference type="EMBL" id="QNM10668.1"/>
    </source>
</evidence>
<reference evidence="2 3" key="1">
    <citation type="submission" date="2020-08" db="EMBL/GenBank/DDBJ databases">
        <authorList>
            <person name="Liu C."/>
            <person name="Sun Q."/>
        </authorList>
    </citation>
    <scope>NUCLEOTIDE SEQUENCE [LARGE SCALE GENOMIC DNA]</scope>
    <source>
        <strain evidence="2 3">NSJ-61</strain>
    </source>
</reference>
<dbReference type="Proteomes" id="UP000515856">
    <property type="component" value="Chromosome"/>
</dbReference>
<dbReference type="KEGG" id="ehn:H9Q80_10215"/>
<gene>
    <name evidence="2" type="ORF">H9Q80_10215</name>
</gene>
<feature type="transmembrane region" description="Helical" evidence="1">
    <location>
        <begin position="12"/>
        <end position="32"/>
    </location>
</feature>
<dbReference type="InterPro" id="IPR005325">
    <property type="entry name" value="DUF308_memb"/>
</dbReference>
<keyword evidence="1" id="KW-1133">Transmembrane helix</keyword>
<dbReference type="EMBL" id="CP060636">
    <property type="protein sequence ID" value="QNM10668.1"/>
    <property type="molecule type" value="Genomic_DNA"/>
</dbReference>
<evidence type="ECO:0000313" key="3">
    <source>
        <dbReference type="Proteomes" id="UP000515856"/>
    </source>
</evidence>
<sequence>MDVFRKNRINTIVQMTLWLIMGLVLFITNHATGRVYCTVLGIVLIVQGFPQLIFFILERKRYLYSFMMLVFGFFTCIFGVLEIKTIEEAELWLPLIVSCMTLIHGFKEILMVFYIHRQNNPFWRYFLNLAIVTIAFAIIMIIYTMMSRGNDLRLIGSVMIIDSMIEGCIWYIGEKKAD</sequence>
<dbReference type="AlphaFoldDB" id="A0A7G9GIN6"/>
<dbReference type="PANTHER" id="PTHR34989">
    <property type="entry name" value="PROTEIN HDED"/>
    <property type="match status" value="1"/>
</dbReference>
<keyword evidence="1" id="KW-0472">Membrane</keyword>
<feature type="transmembrane region" description="Helical" evidence="1">
    <location>
        <begin position="38"/>
        <end position="57"/>
    </location>
</feature>
<protein>
    <submittedName>
        <fullName evidence="2">DUF308 domain-containing protein</fullName>
    </submittedName>
</protein>
<name>A0A7G9GIN6_9FIRM</name>
<organism evidence="2 3">
    <name type="scientific">[Eubacterium] hominis</name>
    <dbReference type="NCBI Taxonomy" id="2764325"/>
    <lineage>
        <taxon>Bacteria</taxon>
        <taxon>Bacillati</taxon>
        <taxon>Bacillota</taxon>
        <taxon>Erysipelotrichia</taxon>
        <taxon>Erysipelotrichales</taxon>
        <taxon>Erysipelotrichaceae</taxon>
        <taxon>Amedibacillus</taxon>
    </lineage>
</organism>
<evidence type="ECO:0000256" key="1">
    <source>
        <dbReference type="SAM" id="Phobius"/>
    </source>
</evidence>
<feature type="transmembrane region" description="Helical" evidence="1">
    <location>
        <begin position="62"/>
        <end position="80"/>
    </location>
</feature>
<dbReference type="InterPro" id="IPR052712">
    <property type="entry name" value="Acid_resist_chaperone_HdeD"/>
</dbReference>
<dbReference type="RefSeq" id="WP_117454711.1">
    <property type="nucleotide sequence ID" value="NZ_CP060636.1"/>
</dbReference>
<dbReference type="GO" id="GO:0005886">
    <property type="term" value="C:plasma membrane"/>
    <property type="evidence" value="ECO:0007669"/>
    <property type="project" value="TreeGrafter"/>
</dbReference>